<protein>
    <recommendedName>
        <fullName evidence="2">Cytochrome bc1 complex Rieske iron-sulfur subunit</fullName>
    </recommendedName>
    <alternativeName>
        <fullName evidence="8">Cytochrome bc1 reductase complex subunit QcrA</fullName>
    </alternativeName>
</protein>
<dbReference type="PRINTS" id="PR00162">
    <property type="entry name" value="RIESKE"/>
</dbReference>
<evidence type="ECO:0000313" key="11">
    <source>
        <dbReference type="EMBL" id="GAA3727105.1"/>
    </source>
</evidence>
<dbReference type="InterPro" id="IPR014349">
    <property type="entry name" value="Rieske_Fe-S_prot"/>
</dbReference>
<evidence type="ECO:0000256" key="1">
    <source>
        <dbReference type="ARBA" id="ARBA00002494"/>
    </source>
</evidence>
<evidence type="ECO:0000256" key="6">
    <source>
        <dbReference type="ARBA" id="ARBA00023014"/>
    </source>
</evidence>
<comment type="function">
    <text evidence="1">Iron-sulfur subunit of the cytochrome bc1 complex, an essential component of the respiratory electron transport chain required for ATP synthesis. The bc1 complex catalyzes the oxidation of menaquinol and the reduction of cytochrome c in the respiratory chain. The bc1 complex operates through a Q-cycle mechanism that couples electron transfer to generation of the proton gradient that drives ATP synthesis.</text>
</comment>
<evidence type="ECO:0000256" key="2">
    <source>
        <dbReference type="ARBA" id="ARBA00015816"/>
    </source>
</evidence>
<evidence type="ECO:0000256" key="3">
    <source>
        <dbReference type="ARBA" id="ARBA00022714"/>
    </source>
</evidence>
<name>A0ABP7EZB0_9ACTN</name>
<accession>A0ABP7EZB0</accession>
<keyword evidence="12" id="KW-1185">Reference proteome</keyword>
<dbReference type="InterPro" id="IPR036922">
    <property type="entry name" value="Rieske_2Fe-2S_sf"/>
</dbReference>
<keyword evidence="5" id="KW-0408">Iron</keyword>
<reference evidence="12" key="1">
    <citation type="journal article" date="2019" name="Int. J. Syst. Evol. Microbiol.">
        <title>The Global Catalogue of Microorganisms (GCM) 10K type strain sequencing project: providing services to taxonomists for standard genome sequencing and annotation.</title>
        <authorList>
            <consortium name="The Broad Institute Genomics Platform"/>
            <consortium name="The Broad Institute Genome Sequencing Center for Infectious Disease"/>
            <person name="Wu L."/>
            <person name="Ma J."/>
        </authorList>
    </citation>
    <scope>NUCLEOTIDE SEQUENCE [LARGE SCALE GENOMIC DNA]</scope>
    <source>
        <strain evidence="12">JCM 17137</strain>
    </source>
</reference>
<evidence type="ECO:0000256" key="8">
    <source>
        <dbReference type="ARBA" id="ARBA00029586"/>
    </source>
</evidence>
<evidence type="ECO:0000259" key="10">
    <source>
        <dbReference type="PROSITE" id="PS51296"/>
    </source>
</evidence>
<organism evidence="11 12">
    <name type="scientific">Salinactinospora qingdaonensis</name>
    <dbReference type="NCBI Taxonomy" id="702744"/>
    <lineage>
        <taxon>Bacteria</taxon>
        <taxon>Bacillati</taxon>
        <taxon>Actinomycetota</taxon>
        <taxon>Actinomycetes</taxon>
        <taxon>Streptosporangiales</taxon>
        <taxon>Nocardiopsidaceae</taxon>
        <taxon>Salinactinospora</taxon>
    </lineage>
</organism>
<evidence type="ECO:0000256" key="4">
    <source>
        <dbReference type="ARBA" id="ARBA00022723"/>
    </source>
</evidence>
<dbReference type="InterPro" id="IPR017941">
    <property type="entry name" value="Rieske_2Fe-2S"/>
</dbReference>
<feature type="domain" description="Rieske" evidence="10">
    <location>
        <begin position="1"/>
        <end position="91"/>
    </location>
</feature>
<dbReference type="Proteomes" id="UP001500908">
    <property type="component" value="Unassembled WGS sequence"/>
</dbReference>
<dbReference type="PANTHER" id="PTHR10134">
    <property type="entry name" value="CYTOCHROME B-C1 COMPLEX SUBUNIT RIESKE, MITOCHONDRIAL"/>
    <property type="match status" value="1"/>
</dbReference>
<dbReference type="Pfam" id="PF00355">
    <property type="entry name" value="Rieske"/>
    <property type="match status" value="1"/>
</dbReference>
<keyword evidence="7" id="KW-1015">Disulfide bond</keyword>
<dbReference type="EMBL" id="BAABDD010000002">
    <property type="protein sequence ID" value="GAA3727105.1"/>
    <property type="molecule type" value="Genomic_DNA"/>
</dbReference>
<sequence>MVAQTSEVPVGSGTVVVDAKLVLTQPQEGEFKAFNAVCPHTGCTIQEVTEDIHCLCHGSRFDLANGEVLEGPATEPLQALEVTVEGTDITLV</sequence>
<evidence type="ECO:0000256" key="7">
    <source>
        <dbReference type="ARBA" id="ARBA00023157"/>
    </source>
</evidence>
<comment type="caution">
    <text evidence="11">The sequence shown here is derived from an EMBL/GenBank/DDBJ whole genome shotgun (WGS) entry which is preliminary data.</text>
</comment>
<dbReference type="Gene3D" id="2.102.10.10">
    <property type="entry name" value="Rieske [2Fe-2S] iron-sulphur domain"/>
    <property type="match status" value="1"/>
</dbReference>
<keyword evidence="4" id="KW-0479">Metal-binding</keyword>
<dbReference type="InterPro" id="IPR005805">
    <property type="entry name" value="Rieske_Fe-S_prot_C"/>
</dbReference>
<dbReference type="CDD" id="cd03467">
    <property type="entry name" value="Rieske"/>
    <property type="match status" value="1"/>
</dbReference>
<proteinExistence type="predicted"/>
<dbReference type="SUPFAM" id="SSF50022">
    <property type="entry name" value="ISP domain"/>
    <property type="match status" value="1"/>
</dbReference>
<evidence type="ECO:0000313" key="12">
    <source>
        <dbReference type="Proteomes" id="UP001500908"/>
    </source>
</evidence>
<evidence type="ECO:0000256" key="9">
    <source>
        <dbReference type="ARBA" id="ARBA00034078"/>
    </source>
</evidence>
<comment type="cofactor">
    <cofactor evidence="9">
        <name>[2Fe-2S] cluster</name>
        <dbReference type="ChEBI" id="CHEBI:190135"/>
    </cofactor>
</comment>
<dbReference type="PROSITE" id="PS51296">
    <property type="entry name" value="RIESKE"/>
    <property type="match status" value="1"/>
</dbReference>
<keyword evidence="6" id="KW-0411">Iron-sulfur</keyword>
<gene>
    <name evidence="11" type="ORF">GCM10022402_04690</name>
</gene>
<keyword evidence="3" id="KW-0001">2Fe-2S</keyword>
<evidence type="ECO:0000256" key="5">
    <source>
        <dbReference type="ARBA" id="ARBA00023004"/>
    </source>
</evidence>